<evidence type="ECO:0000256" key="6">
    <source>
        <dbReference type="RuleBase" id="RU003974"/>
    </source>
</evidence>
<dbReference type="InterPro" id="IPR001246">
    <property type="entry name" value="LipOase_plant"/>
</dbReference>
<evidence type="ECO:0000313" key="9">
    <source>
        <dbReference type="EMBL" id="GAQ79298.1"/>
    </source>
</evidence>
<comment type="function">
    <text evidence="7">Plant lipoxygenase may be involved in a number of diverse aspects of plant physiology including growth and development, pest resistance, and senescence or responses to wounding.</text>
</comment>
<dbReference type="GO" id="GO:0046872">
    <property type="term" value="F:metal ion binding"/>
    <property type="evidence" value="ECO:0007669"/>
    <property type="project" value="UniProtKB-UniRule"/>
</dbReference>
<dbReference type="GO" id="GO:0016702">
    <property type="term" value="F:oxidoreductase activity, acting on single donors with incorporation of molecular oxygen, incorporation of two atoms of oxygen"/>
    <property type="evidence" value="ECO:0000318"/>
    <property type="project" value="GO_Central"/>
</dbReference>
<dbReference type="PROSITE" id="PS00711">
    <property type="entry name" value="LIPOXYGENASE_1"/>
    <property type="match status" value="1"/>
</dbReference>
<keyword evidence="3 6" id="KW-0223">Dioxygenase</keyword>
<sequence length="1006" mass="110237">MARISTMQQPILAAPKVGRLSPPEAWSSSRSLTCPLTLHKLLQGASSIPLPAGNTKYAFQASQGKANGSSFNGGKVKQTRKHVAHPALAPTRKAGRCTVIAAPAPTITAARTASRPVETVMLSIITGTEGDAGMFGSAKVTFVSKQGERYPPNGLEISGPFAHSTRKDPKQCKLPVGFEVAGIIVENPKDMRIDIRVLAWLAHRLDVKIPVVNQNLLNLLTSLPFFKRLTDGDWYIYQLELAGGTGAGEKQVFPLFGWVEEASVRLAFDGTAYLPQDTPPGLTSWRRKALIVNQNAYNYQPYNDLSKPPNNDNYLSPDFRPTLDPYPQHVQAPRTGPDAGTIPRDETFGLSKSKSFTQGTLRGAVNLLWALLNNGGTGPILVRDVAAGVAVGYFVGTVAEQFLTPDVLAAAGQLLDGLLPGAVQSVVWFVFGKLPVKTAAGGLAGLATGLALLLNDVKKLSYTSVEAYAKSCFKHDFRLGPLLIGYQEPWVYTLGEQQPDKAWNTDFMFGWQTVAGINPESITLVTSEKQIIGGGTITEEDLQKVKKELPTFDKDLKNKQIFILDFSVLYEFMNTFNNEAGKKAGKHLYAPVVLLRQADNEHLGVPVPIAVKLAKGEDEIVTPGSDSSQGKWGWTLAKAIAASGNSGVHQLGQHWLRTHAVCETYALAMRRQLSEVHPLFKLLIPHTRYTMDINNKARVSLINTNGVIESNFSPGPEAMQVSAAAYRGWRFENENPEQDLKARGVLDKSALPNYPYREHALEVWGALREYVREYVDLYYTGSQDIADDYELQAFWADVKQAHSSLDTWLKIPANLPKGAEPGLVWPDLKTKDDLVMILGTIMWAGSAMHSVVNFGQYDYAAFVPNSPASIRGEFDYAKLRAGEYTERDFMAAMPTAFEMTTVMTVVEALVVHAGDEQYLGQQSEAAPPGVYPPELTADPWLVDDKASQVYDRFVARVNKAQEKLEGLNKAAEKAGSPPYYYLLPRKDMADWDRNVPAQGVPNSVTI</sequence>
<dbReference type="PROSITE" id="PS51393">
    <property type="entry name" value="LIPOXYGENASE_3"/>
    <property type="match status" value="1"/>
</dbReference>
<dbReference type="OMA" id="CGPVHFV"/>
<dbReference type="PRINTS" id="PR00087">
    <property type="entry name" value="LIPOXYGENASE"/>
</dbReference>
<dbReference type="GO" id="GO:0031408">
    <property type="term" value="P:oxylipin biosynthetic process"/>
    <property type="evidence" value="ECO:0007669"/>
    <property type="project" value="UniProtKB-UniRule"/>
</dbReference>
<keyword evidence="2 6" id="KW-0479">Metal-binding</keyword>
<comment type="cofactor">
    <cofactor evidence="1 6">
        <name>Fe cation</name>
        <dbReference type="ChEBI" id="CHEBI:24875"/>
    </cofactor>
</comment>
<dbReference type="InterPro" id="IPR020833">
    <property type="entry name" value="LipOase_Fe_BS"/>
</dbReference>
<dbReference type="Pfam" id="PF00305">
    <property type="entry name" value="Lipoxygenase"/>
    <property type="match status" value="1"/>
</dbReference>
<comment type="similarity">
    <text evidence="6">Belongs to the lipoxygenase family.</text>
</comment>
<keyword evidence="5 6" id="KW-0408">Iron</keyword>
<evidence type="ECO:0000256" key="2">
    <source>
        <dbReference type="ARBA" id="ARBA00022723"/>
    </source>
</evidence>
<protein>
    <recommendedName>
        <fullName evidence="7">Lipoxygenase</fullName>
        <ecNumber evidence="7">1.13.11.-</ecNumber>
    </recommendedName>
</protein>
<evidence type="ECO:0000256" key="3">
    <source>
        <dbReference type="ARBA" id="ARBA00022964"/>
    </source>
</evidence>
<dbReference type="GO" id="GO:0006633">
    <property type="term" value="P:fatty acid biosynthetic process"/>
    <property type="evidence" value="ECO:0007669"/>
    <property type="project" value="UniProtKB-KW"/>
</dbReference>
<dbReference type="EMBL" id="DF236977">
    <property type="protein sequence ID" value="GAQ79298.1"/>
    <property type="molecule type" value="Genomic_DNA"/>
</dbReference>
<dbReference type="PANTHER" id="PTHR11771">
    <property type="entry name" value="LIPOXYGENASE"/>
    <property type="match status" value="1"/>
</dbReference>
<evidence type="ECO:0000256" key="7">
    <source>
        <dbReference type="RuleBase" id="RU003975"/>
    </source>
</evidence>
<keyword evidence="7" id="KW-0443">Lipid metabolism</keyword>
<keyword evidence="7" id="KW-0925">Oxylipin biosynthesis</keyword>
<dbReference type="InterPro" id="IPR013819">
    <property type="entry name" value="LipOase_C"/>
</dbReference>
<evidence type="ECO:0000256" key="4">
    <source>
        <dbReference type="ARBA" id="ARBA00023002"/>
    </source>
</evidence>
<dbReference type="PROSITE" id="PS00081">
    <property type="entry name" value="LIPOXYGENASE_2"/>
    <property type="match status" value="1"/>
</dbReference>
<dbReference type="UniPathway" id="UPA00382"/>
<dbReference type="SUPFAM" id="SSF48484">
    <property type="entry name" value="Lipoxigenase"/>
    <property type="match status" value="2"/>
</dbReference>
<dbReference type="OrthoDB" id="407298at2759"/>
<evidence type="ECO:0000313" key="10">
    <source>
        <dbReference type="Proteomes" id="UP000054558"/>
    </source>
</evidence>
<gene>
    <name evidence="9" type="ORF">KFL_000280030</name>
</gene>
<dbReference type="Proteomes" id="UP000054558">
    <property type="component" value="Unassembled WGS sequence"/>
</dbReference>
<keyword evidence="7" id="KW-0276">Fatty acid metabolism</keyword>
<comment type="pathway">
    <text evidence="7">Lipid metabolism; oxylipin biosynthesis.</text>
</comment>
<dbReference type="EC" id="1.13.11.-" evidence="7"/>
<keyword evidence="10" id="KW-1185">Reference proteome</keyword>
<organism evidence="9 10">
    <name type="scientific">Klebsormidium nitens</name>
    <name type="common">Green alga</name>
    <name type="synonym">Ulothrix nitens</name>
    <dbReference type="NCBI Taxonomy" id="105231"/>
    <lineage>
        <taxon>Eukaryota</taxon>
        <taxon>Viridiplantae</taxon>
        <taxon>Streptophyta</taxon>
        <taxon>Klebsormidiophyceae</taxon>
        <taxon>Klebsormidiales</taxon>
        <taxon>Klebsormidiaceae</taxon>
        <taxon>Klebsormidium</taxon>
    </lineage>
</organism>
<proteinExistence type="inferred from homology"/>
<dbReference type="GO" id="GO:0034440">
    <property type="term" value="P:lipid oxidation"/>
    <property type="evidence" value="ECO:0000318"/>
    <property type="project" value="GO_Central"/>
</dbReference>
<dbReference type="AlphaFoldDB" id="A0A1Y1HTY2"/>
<keyword evidence="4 6" id="KW-0560">Oxidoreductase</keyword>
<dbReference type="InterPro" id="IPR036226">
    <property type="entry name" value="LipOase_C_sf"/>
</dbReference>
<evidence type="ECO:0000256" key="5">
    <source>
        <dbReference type="ARBA" id="ARBA00023004"/>
    </source>
</evidence>
<feature type="domain" description="Lipoxygenase" evidence="8">
    <location>
        <begin position="272"/>
        <end position="1006"/>
    </location>
</feature>
<dbReference type="PRINTS" id="PR00468">
    <property type="entry name" value="PLTLPOXGNASE"/>
</dbReference>
<dbReference type="InterPro" id="IPR020834">
    <property type="entry name" value="LipOase_CS"/>
</dbReference>
<dbReference type="STRING" id="105231.A0A1Y1HTY2"/>
<accession>A0A1Y1HTY2</accession>
<evidence type="ECO:0000259" key="8">
    <source>
        <dbReference type="PROSITE" id="PS51393"/>
    </source>
</evidence>
<name>A0A1Y1HTY2_KLENI</name>
<keyword evidence="7" id="KW-0275">Fatty acid biosynthesis</keyword>
<dbReference type="InterPro" id="IPR000907">
    <property type="entry name" value="LipOase"/>
</dbReference>
<keyword evidence="7" id="KW-0444">Lipid biosynthesis</keyword>
<reference evidence="9 10" key="1">
    <citation type="journal article" date="2014" name="Nat. Commun.">
        <title>Klebsormidium flaccidum genome reveals primary factors for plant terrestrial adaptation.</title>
        <authorList>
            <person name="Hori K."/>
            <person name="Maruyama F."/>
            <person name="Fujisawa T."/>
            <person name="Togashi T."/>
            <person name="Yamamoto N."/>
            <person name="Seo M."/>
            <person name="Sato S."/>
            <person name="Yamada T."/>
            <person name="Mori H."/>
            <person name="Tajima N."/>
            <person name="Moriyama T."/>
            <person name="Ikeuchi M."/>
            <person name="Watanabe M."/>
            <person name="Wada H."/>
            <person name="Kobayashi K."/>
            <person name="Saito M."/>
            <person name="Masuda T."/>
            <person name="Sasaki-Sekimoto Y."/>
            <person name="Mashiguchi K."/>
            <person name="Awai K."/>
            <person name="Shimojima M."/>
            <person name="Masuda S."/>
            <person name="Iwai M."/>
            <person name="Nobusawa T."/>
            <person name="Narise T."/>
            <person name="Kondo S."/>
            <person name="Saito H."/>
            <person name="Sato R."/>
            <person name="Murakawa M."/>
            <person name="Ihara Y."/>
            <person name="Oshima-Yamada Y."/>
            <person name="Ohtaka K."/>
            <person name="Satoh M."/>
            <person name="Sonobe K."/>
            <person name="Ishii M."/>
            <person name="Ohtani R."/>
            <person name="Kanamori-Sato M."/>
            <person name="Honoki R."/>
            <person name="Miyazaki D."/>
            <person name="Mochizuki H."/>
            <person name="Umetsu J."/>
            <person name="Higashi K."/>
            <person name="Shibata D."/>
            <person name="Kamiya Y."/>
            <person name="Sato N."/>
            <person name="Nakamura Y."/>
            <person name="Tabata S."/>
            <person name="Ida S."/>
            <person name="Kurokawa K."/>
            <person name="Ohta H."/>
        </authorList>
    </citation>
    <scope>NUCLEOTIDE SEQUENCE [LARGE SCALE GENOMIC DNA]</scope>
    <source>
        <strain evidence="9 10">NIES-2285</strain>
    </source>
</reference>
<evidence type="ECO:0000256" key="1">
    <source>
        <dbReference type="ARBA" id="ARBA00001962"/>
    </source>
</evidence>
<dbReference type="Gene3D" id="1.20.245.10">
    <property type="entry name" value="Lipoxygenase-1, Domain 5"/>
    <property type="match status" value="1"/>
</dbReference>
<dbReference type="Gene3D" id="3.10.450.60">
    <property type="match status" value="1"/>
</dbReference>